<evidence type="ECO:0000256" key="5">
    <source>
        <dbReference type="ARBA" id="ARBA00023277"/>
    </source>
</evidence>
<dbReference type="STRING" id="2074.BG845_03061"/>
<name>A0A1Y2MXA1_PSEAH</name>
<comment type="subunit">
    <text evidence="3">Homotrimer.</text>
</comment>
<keyword evidence="4" id="KW-0456">Lyase</keyword>
<dbReference type="InterPro" id="IPR013785">
    <property type="entry name" value="Aldolase_TIM"/>
</dbReference>
<evidence type="ECO:0000256" key="2">
    <source>
        <dbReference type="ARBA" id="ARBA00006906"/>
    </source>
</evidence>
<comment type="pathway">
    <text evidence="1">Carbohydrate acid metabolism.</text>
</comment>
<evidence type="ECO:0000313" key="6">
    <source>
        <dbReference type="EMBL" id="OSY39826.1"/>
    </source>
</evidence>
<keyword evidence="5" id="KW-0119">Carbohydrate metabolism</keyword>
<dbReference type="OrthoDB" id="9805177at2"/>
<dbReference type="InterPro" id="IPR000887">
    <property type="entry name" value="Aldlse_KDPG_KHG"/>
</dbReference>
<organism evidence="6 7">
    <name type="scientific">Pseudonocardia autotrophica</name>
    <name type="common">Amycolata autotrophica</name>
    <name type="synonym">Nocardia autotrophica</name>
    <dbReference type="NCBI Taxonomy" id="2074"/>
    <lineage>
        <taxon>Bacteria</taxon>
        <taxon>Bacillati</taxon>
        <taxon>Actinomycetota</taxon>
        <taxon>Actinomycetes</taxon>
        <taxon>Pseudonocardiales</taxon>
        <taxon>Pseudonocardiaceae</taxon>
        <taxon>Pseudonocardia</taxon>
    </lineage>
</organism>
<evidence type="ECO:0000256" key="3">
    <source>
        <dbReference type="ARBA" id="ARBA00011233"/>
    </source>
</evidence>
<reference evidence="6 7" key="1">
    <citation type="submission" date="2016-09" db="EMBL/GenBank/DDBJ databases">
        <title>Pseudonocardia autotrophica DSM535, a candidate organism with high potential of specific P450 cytochromes.</title>
        <authorList>
            <person name="Grumaz C."/>
            <person name="Vainshtein Y."/>
            <person name="Kirstahler P."/>
            <person name="Sohn K."/>
        </authorList>
    </citation>
    <scope>NUCLEOTIDE SEQUENCE [LARGE SCALE GENOMIC DNA]</scope>
    <source>
        <strain evidence="6 7">DSM 535</strain>
    </source>
</reference>
<protein>
    <submittedName>
        <fullName evidence="6">KHG/KDPG aldolase</fullName>
    </submittedName>
</protein>
<dbReference type="SUPFAM" id="SSF51569">
    <property type="entry name" value="Aldolase"/>
    <property type="match status" value="1"/>
</dbReference>
<dbReference type="RefSeq" id="WP_085913292.1">
    <property type="nucleotide sequence ID" value="NZ_AP018920.1"/>
</dbReference>
<proteinExistence type="inferred from homology"/>
<evidence type="ECO:0000256" key="1">
    <source>
        <dbReference type="ARBA" id="ARBA00004761"/>
    </source>
</evidence>
<dbReference type="PANTHER" id="PTHR30246">
    <property type="entry name" value="2-KETO-3-DEOXY-6-PHOSPHOGLUCONATE ALDOLASE"/>
    <property type="match status" value="1"/>
</dbReference>
<dbReference type="GO" id="GO:0016829">
    <property type="term" value="F:lyase activity"/>
    <property type="evidence" value="ECO:0007669"/>
    <property type="project" value="UniProtKB-KW"/>
</dbReference>
<dbReference type="CDD" id="cd00452">
    <property type="entry name" value="KDPG_aldolase"/>
    <property type="match status" value="1"/>
</dbReference>
<dbReference type="AlphaFoldDB" id="A0A1Y2MXA1"/>
<dbReference type="Pfam" id="PF01081">
    <property type="entry name" value="Aldolase"/>
    <property type="match status" value="1"/>
</dbReference>
<dbReference type="Proteomes" id="UP000194360">
    <property type="component" value="Unassembled WGS sequence"/>
</dbReference>
<dbReference type="PANTHER" id="PTHR30246:SF1">
    <property type="entry name" value="2-DEHYDRO-3-DEOXY-6-PHOSPHOGALACTONATE ALDOLASE-RELATED"/>
    <property type="match status" value="1"/>
</dbReference>
<dbReference type="EMBL" id="MIGB01000015">
    <property type="protein sequence ID" value="OSY39826.1"/>
    <property type="molecule type" value="Genomic_DNA"/>
</dbReference>
<evidence type="ECO:0000313" key="7">
    <source>
        <dbReference type="Proteomes" id="UP000194360"/>
    </source>
</evidence>
<comment type="caution">
    <text evidence="6">The sequence shown here is derived from an EMBL/GenBank/DDBJ whole genome shotgun (WGS) entry which is preliminary data.</text>
</comment>
<accession>A0A1Y2MXA1</accession>
<dbReference type="Gene3D" id="3.20.20.70">
    <property type="entry name" value="Aldolase class I"/>
    <property type="match status" value="1"/>
</dbReference>
<comment type="similarity">
    <text evidence="2">Belongs to the KHG/KDPG aldolase family.</text>
</comment>
<gene>
    <name evidence="6" type="primary">kdgA</name>
    <name evidence="6" type="ORF">BG845_03061</name>
</gene>
<evidence type="ECO:0000256" key="4">
    <source>
        <dbReference type="ARBA" id="ARBA00023239"/>
    </source>
</evidence>
<keyword evidence="7" id="KW-1185">Reference proteome</keyword>
<sequence length="210" mass="20602">MTAAQDLMATLRETRLLAIVRGADRAASVATALALVEEGVRALEISLSGHEPLAVIEEVAARTAGRAAVGAGTVLTPAQVDAAVAAGARFVVTPAVAGSVPHAVAAGLPVLCGALTPTEVATAVGHGATAVKIFPASTVGPGYLDALAGPFPGLDTVPVGGIGKDQAVEYLAHGACAVGVAGPLCGDAPDGGDLAALRHRTRAFLQAVQP</sequence>